<evidence type="ECO:0000256" key="3">
    <source>
        <dbReference type="ARBA" id="ARBA00022692"/>
    </source>
</evidence>
<evidence type="ECO:0000256" key="6">
    <source>
        <dbReference type="ARBA" id="ARBA00023136"/>
    </source>
</evidence>
<keyword evidence="4" id="KW-0677">Repeat</keyword>
<dbReference type="PANTHER" id="PTHR12226:SF2">
    <property type="entry name" value="MANNOSE-P-DOLICHOL UTILIZATION DEFECT 1 PROTEIN"/>
    <property type="match status" value="1"/>
</dbReference>
<comment type="caution">
    <text evidence="9">The sequence shown here is derived from an EMBL/GenBank/DDBJ whole genome shotgun (WGS) entry which is preliminary data.</text>
</comment>
<keyword evidence="2" id="KW-0813">Transport</keyword>
<feature type="transmembrane region" description="Helical" evidence="8">
    <location>
        <begin position="6"/>
        <end position="30"/>
    </location>
</feature>
<evidence type="ECO:0008006" key="11">
    <source>
        <dbReference type="Google" id="ProtNLM"/>
    </source>
</evidence>
<dbReference type="Proteomes" id="UP001642484">
    <property type="component" value="Unassembled WGS sequence"/>
</dbReference>
<dbReference type="PANTHER" id="PTHR12226">
    <property type="entry name" value="MANNOSE-P-DOLICHOL UTILIZATION DEFECT 1 LEC35 -RELATED"/>
    <property type="match status" value="1"/>
</dbReference>
<evidence type="ECO:0000256" key="4">
    <source>
        <dbReference type="ARBA" id="ARBA00022737"/>
    </source>
</evidence>
<sequence>MVLADVLAAWLGYAVIAGACIVKVPQIFLIVSQSSAEGLSEAACALDAIAASSFSYYNLLKGYPVAGWGEQGIVAVQATVVLMLVWIYRKGANRSNLKLRFIGFAIWILLSVAILVEGHEYQILVGILGDRQVPKQVTERRLRLRWTGQLSLITFFLQFLGSVARFLTTLQLLGKDMLSLISHSVGAVLNLVVASWRTVMGCREVRADERTRPKGWNCHFVFGTQEQVQVLMLNSKISP</sequence>
<evidence type="ECO:0000256" key="8">
    <source>
        <dbReference type="SAM" id="Phobius"/>
    </source>
</evidence>
<feature type="transmembrane region" description="Helical" evidence="8">
    <location>
        <begin position="99"/>
        <end position="116"/>
    </location>
</feature>
<dbReference type="InterPro" id="IPR016817">
    <property type="entry name" value="MannP-dilichol_defect-1"/>
</dbReference>
<keyword evidence="3 8" id="KW-0812">Transmembrane</keyword>
<evidence type="ECO:0000256" key="7">
    <source>
        <dbReference type="ARBA" id="ARBA00038475"/>
    </source>
</evidence>
<comment type="subcellular location">
    <subcellularLocation>
        <location evidence="1">Membrane</location>
        <topology evidence="1">Multi-pass membrane protein</topology>
    </subcellularLocation>
</comment>
<evidence type="ECO:0000256" key="1">
    <source>
        <dbReference type="ARBA" id="ARBA00004141"/>
    </source>
</evidence>
<comment type="similarity">
    <text evidence="7">Belongs to the MPDU1 (TC 2.A.43.3) family.</text>
</comment>
<evidence type="ECO:0000256" key="5">
    <source>
        <dbReference type="ARBA" id="ARBA00022989"/>
    </source>
</evidence>
<dbReference type="Gene3D" id="1.20.1280.290">
    <property type="match status" value="1"/>
</dbReference>
<reference evidence="9 10" key="1">
    <citation type="submission" date="2024-02" db="EMBL/GenBank/DDBJ databases">
        <authorList>
            <person name="Chen Y."/>
            <person name="Shah S."/>
            <person name="Dougan E. K."/>
            <person name="Thang M."/>
            <person name="Chan C."/>
        </authorList>
    </citation>
    <scope>NUCLEOTIDE SEQUENCE [LARGE SCALE GENOMIC DNA]</scope>
</reference>
<proteinExistence type="inferred from homology"/>
<evidence type="ECO:0000256" key="2">
    <source>
        <dbReference type="ARBA" id="ARBA00022448"/>
    </source>
</evidence>
<feature type="transmembrane region" description="Helical" evidence="8">
    <location>
        <begin position="65"/>
        <end position="87"/>
    </location>
</feature>
<organism evidence="9 10">
    <name type="scientific">Durusdinium trenchii</name>
    <dbReference type="NCBI Taxonomy" id="1381693"/>
    <lineage>
        <taxon>Eukaryota</taxon>
        <taxon>Sar</taxon>
        <taxon>Alveolata</taxon>
        <taxon>Dinophyceae</taxon>
        <taxon>Suessiales</taxon>
        <taxon>Symbiodiniaceae</taxon>
        <taxon>Durusdinium</taxon>
    </lineage>
</organism>
<evidence type="ECO:0000313" key="9">
    <source>
        <dbReference type="EMBL" id="CAK9069518.1"/>
    </source>
</evidence>
<evidence type="ECO:0000313" key="10">
    <source>
        <dbReference type="Proteomes" id="UP001642484"/>
    </source>
</evidence>
<keyword evidence="10" id="KW-1185">Reference proteome</keyword>
<protein>
    <recommendedName>
        <fullName evidence="11">Solute carrier family 66 member 3</fullName>
    </recommendedName>
</protein>
<gene>
    <name evidence="9" type="ORF">CCMP2556_LOCUS34192</name>
</gene>
<dbReference type="Pfam" id="PF04193">
    <property type="entry name" value="PQ-loop"/>
    <property type="match status" value="1"/>
</dbReference>
<accession>A0ABP0P1J4</accession>
<keyword evidence="5 8" id="KW-1133">Transmembrane helix</keyword>
<dbReference type="EMBL" id="CAXAMN010022450">
    <property type="protein sequence ID" value="CAK9069518.1"/>
    <property type="molecule type" value="Genomic_DNA"/>
</dbReference>
<feature type="transmembrane region" description="Helical" evidence="8">
    <location>
        <begin position="150"/>
        <end position="168"/>
    </location>
</feature>
<keyword evidence="6 8" id="KW-0472">Membrane</keyword>
<name>A0ABP0P1J4_9DINO</name>
<dbReference type="InterPro" id="IPR006603">
    <property type="entry name" value="PQ-loop_rpt"/>
</dbReference>